<comment type="caution">
    <text evidence="3">The sequence shown here is derived from an EMBL/GenBank/DDBJ whole genome shotgun (WGS) entry which is preliminary data.</text>
</comment>
<evidence type="ECO:0000313" key="4">
    <source>
        <dbReference type="Proteomes" id="UP001272987"/>
    </source>
</evidence>
<proteinExistence type="predicted"/>
<protein>
    <submittedName>
        <fullName evidence="3">ATP-binding protein</fullName>
    </submittedName>
</protein>
<evidence type="ECO:0000256" key="1">
    <source>
        <dbReference type="ARBA" id="ARBA00022527"/>
    </source>
</evidence>
<organism evidence="3 4">
    <name type="scientific">Streptomyces acidiscabies</name>
    <dbReference type="NCBI Taxonomy" id="42234"/>
    <lineage>
        <taxon>Bacteria</taxon>
        <taxon>Bacillati</taxon>
        <taxon>Actinomycetota</taxon>
        <taxon>Actinomycetes</taxon>
        <taxon>Kitasatosporales</taxon>
        <taxon>Streptomycetaceae</taxon>
        <taxon>Streptomyces</taxon>
    </lineage>
</organism>
<keyword evidence="1" id="KW-0723">Serine/threonine-protein kinase</keyword>
<evidence type="ECO:0000259" key="2">
    <source>
        <dbReference type="Pfam" id="PF13581"/>
    </source>
</evidence>
<dbReference type="PANTHER" id="PTHR35526">
    <property type="entry name" value="ANTI-SIGMA-F FACTOR RSBW-RELATED"/>
    <property type="match status" value="1"/>
</dbReference>
<dbReference type="SUPFAM" id="SSF55874">
    <property type="entry name" value="ATPase domain of HSP90 chaperone/DNA topoisomerase II/histidine kinase"/>
    <property type="match status" value="1"/>
</dbReference>
<accession>A0ABU4MAY0</accession>
<dbReference type="Gene3D" id="3.30.565.10">
    <property type="entry name" value="Histidine kinase-like ATPase, C-terminal domain"/>
    <property type="match status" value="1"/>
</dbReference>
<keyword evidence="3" id="KW-0067">ATP-binding</keyword>
<dbReference type="PANTHER" id="PTHR35526:SF3">
    <property type="entry name" value="ANTI-SIGMA-F FACTOR RSBW"/>
    <property type="match status" value="1"/>
</dbReference>
<dbReference type="Proteomes" id="UP001272987">
    <property type="component" value="Unassembled WGS sequence"/>
</dbReference>
<dbReference type="CDD" id="cd16936">
    <property type="entry name" value="HATPase_RsbW-like"/>
    <property type="match status" value="1"/>
</dbReference>
<dbReference type="InterPro" id="IPR003594">
    <property type="entry name" value="HATPase_dom"/>
</dbReference>
<dbReference type="EMBL" id="JARAWP010000040">
    <property type="protein sequence ID" value="MDX3024977.1"/>
    <property type="molecule type" value="Genomic_DNA"/>
</dbReference>
<gene>
    <name evidence="3" type="ORF">PV666_45005</name>
</gene>
<reference evidence="3 4" key="1">
    <citation type="journal article" date="2023" name="Microb. Genom.">
        <title>Mesoterricola silvestris gen. nov., sp. nov., Mesoterricola sediminis sp. nov., Geothrix oryzae sp. nov., Geothrix edaphica sp. nov., Geothrix rubra sp. nov., and Geothrix limicola sp. nov., six novel members of Acidobacteriota isolated from soils.</title>
        <authorList>
            <person name="Weisberg A.J."/>
            <person name="Pearce E."/>
            <person name="Kramer C.G."/>
            <person name="Chang J.H."/>
            <person name="Clarke C.R."/>
        </authorList>
    </citation>
    <scope>NUCLEOTIDE SEQUENCE [LARGE SCALE GENOMIC DNA]</scope>
    <source>
        <strain evidence="3 4">NB05-1H</strain>
    </source>
</reference>
<name>A0ABU4MAY0_9ACTN</name>
<feature type="domain" description="Histidine kinase/HSP90-like ATPase" evidence="2">
    <location>
        <begin position="56"/>
        <end position="160"/>
    </location>
</feature>
<dbReference type="InterPro" id="IPR036890">
    <property type="entry name" value="HATPase_C_sf"/>
</dbReference>
<keyword evidence="1" id="KW-0808">Transferase</keyword>
<evidence type="ECO:0000313" key="3">
    <source>
        <dbReference type="EMBL" id="MDX3024977.1"/>
    </source>
</evidence>
<dbReference type="InterPro" id="IPR050267">
    <property type="entry name" value="Anti-sigma-factor_SerPK"/>
</dbReference>
<dbReference type="GO" id="GO:0005524">
    <property type="term" value="F:ATP binding"/>
    <property type="evidence" value="ECO:0007669"/>
    <property type="project" value="UniProtKB-KW"/>
</dbReference>
<keyword evidence="4" id="KW-1185">Reference proteome</keyword>
<dbReference type="RefSeq" id="WP_319167376.1">
    <property type="nucleotide sequence ID" value="NZ_JARAWP010000040.1"/>
</dbReference>
<keyword evidence="1" id="KW-0418">Kinase</keyword>
<dbReference type="Pfam" id="PF13581">
    <property type="entry name" value="HATPase_c_2"/>
    <property type="match status" value="1"/>
</dbReference>
<sequence length="171" mass="18375">MHPTDVRPAEDRRLPTEDVARSAPLPHAYAPALCEQATVQAEVTRAYAMNVTAPRRARADTRMLVTALGWDGDDEDAVLAVSELVTNACRYTNAAGPELRVRLAVLDADALLVEVSDPLAGFAPSAAHPERGRGLPLLEQLATHVDWYLHGDGSGKTVRAWLSVLTPGCES</sequence>
<keyword evidence="3" id="KW-0547">Nucleotide-binding</keyword>